<dbReference type="PROSITE" id="PS50088">
    <property type="entry name" value="ANK_REPEAT"/>
    <property type="match status" value="1"/>
</dbReference>
<keyword evidence="3" id="KW-1185">Reference proteome</keyword>
<accession>A0ABQ0LDJ7</accession>
<dbReference type="CDD" id="cd04301">
    <property type="entry name" value="NAT_SF"/>
    <property type="match status" value="1"/>
</dbReference>
<dbReference type="EMBL" id="DF845271">
    <property type="protein sequence ID" value="GAT49092.1"/>
    <property type="molecule type" value="Genomic_DNA"/>
</dbReference>
<keyword evidence="1" id="KW-0040">ANK repeat</keyword>
<dbReference type="InterPro" id="IPR016181">
    <property type="entry name" value="Acyl_CoA_acyltransferase"/>
</dbReference>
<feature type="repeat" description="ANK" evidence="1">
    <location>
        <begin position="229"/>
        <end position="261"/>
    </location>
</feature>
<dbReference type="Proteomes" id="UP000815677">
    <property type="component" value="Unassembled WGS sequence"/>
</dbReference>
<evidence type="ECO:0000313" key="2">
    <source>
        <dbReference type="EMBL" id="GAT49092.1"/>
    </source>
</evidence>
<protein>
    <submittedName>
        <fullName evidence="2">Ankyrin repeat family protein</fullName>
    </submittedName>
</protein>
<proteinExistence type="predicted"/>
<dbReference type="InterPro" id="IPR002110">
    <property type="entry name" value="Ankyrin_rpt"/>
</dbReference>
<dbReference type="PROSITE" id="PS50297">
    <property type="entry name" value="ANK_REP_REGION"/>
    <property type="match status" value="1"/>
</dbReference>
<name>A0ABQ0LDJ7_MYCCL</name>
<sequence length="524" mass="60037">MSIIDPGQLLLKIESEPHYEYPRAMQNISLTANHPEHGKVASLSAWRIVRARLGDRFYEILDEDSDELHQFSTALFDKYGNVLPHIVEPGHRSGSGVWGRELNRGMLLYVMMVYVQEKFRGQGIGSDKVLWQETQKRQIAFFRKNGFGRVGRTAFFGYSLNENHPSRRLPVEQDPANLTDEFSPPDRETAQQTFPVHYAIANETDSTVVAFIQAAYDKDPQSIHSPDGNGFTPIHIAAGSRNIAALRKLLEWDVDADLRNAANADGVTPLELLQNQMRSTRSFVETLLVDWQGYSAEELEVEYLLKQRTDQLVPASLQEYIVKNKYGCTCGACLAGWLSPRMRYRLECQAGYGRDMMPDNYDQFTHRQVASFDDFFDVQTPYIPRRFQPDFYLSFYKGYCDIFTAAYEFLHATNEVLSESAIQPYLSQDSMFYFNKGGRIAFAFDAMTSCARDESELGDGTHEETFADSEDWKSLPTCANDLQFQLVRVMLGLNPREQWGPYYRARARGLDEEMDEDSEEDFVF</sequence>
<evidence type="ECO:0000256" key="1">
    <source>
        <dbReference type="PROSITE-ProRule" id="PRU00023"/>
    </source>
</evidence>
<organism evidence="2 3">
    <name type="scientific">Mycena chlorophos</name>
    <name type="common">Agaric fungus</name>
    <name type="synonym">Agaricus chlorophos</name>
    <dbReference type="NCBI Taxonomy" id="658473"/>
    <lineage>
        <taxon>Eukaryota</taxon>
        <taxon>Fungi</taxon>
        <taxon>Dikarya</taxon>
        <taxon>Basidiomycota</taxon>
        <taxon>Agaricomycotina</taxon>
        <taxon>Agaricomycetes</taxon>
        <taxon>Agaricomycetidae</taxon>
        <taxon>Agaricales</taxon>
        <taxon>Marasmiineae</taxon>
        <taxon>Mycenaceae</taxon>
        <taxon>Mycena</taxon>
    </lineage>
</organism>
<dbReference type="Gene3D" id="1.25.40.20">
    <property type="entry name" value="Ankyrin repeat-containing domain"/>
    <property type="match status" value="1"/>
</dbReference>
<reference evidence="2" key="1">
    <citation type="submission" date="2014-09" db="EMBL/GenBank/DDBJ databases">
        <title>Genome sequence of the luminous mushroom Mycena chlorophos for searching fungal bioluminescence genes.</title>
        <authorList>
            <person name="Tanaka Y."/>
            <person name="Kasuga D."/>
            <person name="Oba Y."/>
            <person name="Hase S."/>
            <person name="Sato K."/>
            <person name="Oba Y."/>
            <person name="Sakakibara Y."/>
        </authorList>
    </citation>
    <scope>NUCLEOTIDE SEQUENCE</scope>
</reference>
<dbReference type="SUPFAM" id="SSF48403">
    <property type="entry name" value="Ankyrin repeat"/>
    <property type="match status" value="1"/>
</dbReference>
<evidence type="ECO:0000313" key="3">
    <source>
        <dbReference type="Proteomes" id="UP000815677"/>
    </source>
</evidence>
<gene>
    <name evidence="2" type="ORF">MCHLO_06450</name>
</gene>
<dbReference type="InterPro" id="IPR036770">
    <property type="entry name" value="Ankyrin_rpt-contain_sf"/>
</dbReference>
<dbReference type="SUPFAM" id="SSF55729">
    <property type="entry name" value="Acyl-CoA N-acyltransferases (Nat)"/>
    <property type="match status" value="1"/>
</dbReference>